<feature type="compositionally biased region" description="Polar residues" evidence="1">
    <location>
        <begin position="282"/>
        <end position="295"/>
    </location>
</feature>
<dbReference type="InterPro" id="IPR021136">
    <property type="entry name" value="Flagellar_hook_control-like_C"/>
</dbReference>
<dbReference type="Gene3D" id="3.30.750.140">
    <property type="match status" value="1"/>
</dbReference>
<feature type="region of interest" description="Disordered" evidence="1">
    <location>
        <begin position="334"/>
        <end position="373"/>
    </location>
</feature>
<keyword evidence="3" id="KW-0966">Cell projection</keyword>
<evidence type="ECO:0000313" key="3">
    <source>
        <dbReference type="EMBL" id="RZD16216.1"/>
    </source>
</evidence>
<evidence type="ECO:0000256" key="1">
    <source>
        <dbReference type="SAM" id="MobiDB-lite"/>
    </source>
</evidence>
<comment type="caution">
    <text evidence="3">The sequence shown here is derived from an EMBL/GenBank/DDBJ whole genome shotgun (WGS) entry which is preliminary data.</text>
</comment>
<dbReference type="AlphaFoldDB" id="A0A519BG21"/>
<feature type="region of interest" description="Disordered" evidence="1">
    <location>
        <begin position="143"/>
        <end position="167"/>
    </location>
</feature>
<feature type="compositionally biased region" description="Polar residues" evidence="1">
    <location>
        <begin position="334"/>
        <end position="350"/>
    </location>
</feature>
<sequence length="767" mass="75877">MNNFNILQAAAGVAGSVLPNIFAGSPALDLSLTALSYAGSPAVSEFGNILNSFNTDTTLSDNVSVSANSAPGASLSTGVNYPSESVGASSILNNEFSGTAGGGSGTGASAVYGGSYGALPPYAEGISGIAYSALSPSESLNQQNQSAAASVQNGAGESGLSDQLDSNGAVPGVSAAYNKNEISPSSSVSTVLTAMQNGYAPLGASAPAVISNNNSFNRNGTASGGADTANSGSNSSGQTDNNGYNTNNAGGTSAIGKKDTKNIAYNNAADINGDGSAADSKTAASNAENNAGSTGNKDKAGSSPDINGNSKTGIAAIKSGSAADFRNMSDARASLSSKNTDVNNNIGSGNEKTDGKSSDASVSISDNLSAANNPSAAAGLKNVKSAGNMDVNAGNDITVGSDSHSAGKADSAGGVGSGKGIKNGITNTAGIADNVNADNNYSGDNNSGGSSNIASLNKNSKNGYEKSNNMNLSKNNTEKEYGKYYNNGKNSTNDGIYGDNSSSSDSGQNNNAKMSVLSAYFLNGGTDSGKLSSDSGENTKLTMLDGKNAEFNDLLNGGLSQTSVSLGSLNGGRAAGNGSGADGSGSNFSNELAASLNNDINSAAGDNTGPASLTASTLSVMLKKNMQSAVITLKPASLGSIKINLSITGADGSSVNGLNKLIAVNILTQTNEAKNMLQSSSSNLTDALKNQGFTSINLNISSGFNNSGGDGSQSFADNYSANDGKNYASSLNSGYKNADGGSISGGAINSGGALPLMRGNSVIDYFV</sequence>
<keyword evidence="3" id="KW-0282">Flagellum</keyword>
<gene>
    <name evidence="3" type="ORF">EVJ46_08505</name>
</gene>
<feature type="compositionally biased region" description="Polar residues" evidence="1">
    <location>
        <begin position="458"/>
        <end position="475"/>
    </location>
</feature>
<feature type="compositionally biased region" description="Low complexity" evidence="1">
    <location>
        <begin position="442"/>
        <end position="457"/>
    </location>
</feature>
<feature type="compositionally biased region" description="Low complexity" evidence="1">
    <location>
        <begin position="239"/>
        <end position="252"/>
    </location>
</feature>
<dbReference type="CDD" id="cd17470">
    <property type="entry name" value="T3SS_Flik_C"/>
    <property type="match status" value="1"/>
</dbReference>
<feature type="region of interest" description="Disordered" evidence="1">
    <location>
        <begin position="442"/>
        <end position="487"/>
    </location>
</feature>
<name>A0A519BG21_ACIG2</name>
<dbReference type="InterPro" id="IPR038610">
    <property type="entry name" value="FliK-like_C_sf"/>
</dbReference>
<feature type="region of interest" description="Disordered" evidence="1">
    <location>
        <begin position="220"/>
        <end position="257"/>
    </location>
</feature>
<evidence type="ECO:0000259" key="2">
    <source>
        <dbReference type="Pfam" id="PF02120"/>
    </source>
</evidence>
<feature type="compositionally biased region" description="Low complexity" evidence="1">
    <location>
        <begin position="143"/>
        <end position="155"/>
    </location>
</feature>
<keyword evidence="3" id="KW-0969">Cilium</keyword>
<proteinExistence type="predicted"/>
<evidence type="ECO:0000313" key="4">
    <source>
        <dbReference type="Proteomes" id="UP000316562"/>
    </source>
</evidence>
<organism evidence="3 4">
    <name type="scientific">Acididesulfobacter guangdongensis</name>
    <dbReference type="NCBI Taxonomy" id="2597225"/>
    <lineage>
        <taxon>Bacteria</taxon>
        <taxon>Deltaproteobacteria</taxon>
        <taxon>Candidatus Acidulodesulfobacterales</taxon>
        <taxon>Candidatus Acididesulfobacter</taxon>
    </lineage>
</organism>
<feature type="region of interest" description="Disordered" evidence="1">
    <location>
        <begin position="271"/>
        <end position="313"/>
    </location>
</feature>
<dbReference type="Proteomes" id="UP000316562">
    <property type="component" value="Unassembled WGS sequence"/>
</dbReference>
<reference evidence="3 4" key="1">
    <citation type="journal article" date="2019" name="ISME J.">
        <title>Insights into ecological role of a new deltaproteobacterial order Candidatus Acidulodesulfobacterales by metagenomics and metatranscriptomics.</title>
        <authorList>
            <person name="Tan S."/>
            <person name="Liu J."/>
            <person name="Fang Y."/>
            <person name="Hedlund B.P."/>
            <person name="Lian Z.H."/>
            <person name="Huang L.Y."/>
            <person name="Li J.T."/>
            <person name="Huang L.N."/>
            <person name="Li W.J."/>
            <person name="Jiang H.C."/>
            <person name="Dong H.L."/>
            <person name="Shu W.S."/>
        </authorList>
    </citation>
    <scope>NUCLEOTIDE SEQUENCE [LARGE SCALE GENOMIC DNA]</scope>
    <source>
        <strain evidence="3">AP2</strain>
    </source>
</reference>
<dbReference type="EMBL" id="SGBC01000003">
    <property type="protein sequence ID" value="RZD16216.1"/>
    <property type="molecule type" value="Genomic_DNA"/>
</dbReference>
<feature type="compositionally biased region" description="Polar residues" evidence="1">
    <location>
        <begin position="228"/>
        <end position="238"/>
    </location>
</feature>
<dbReference type="Pfam" id="PF02120">
    <property type="entry name" value="Flg_hook"/>
    <property type="match status" value="1"/>
</dbReference>
<protein>
    <submittedName>
        <fullName evidence="3">Flagellar hook-length control protein FliK</fullName>
    </submittedName>
</protein>
<accession>A0A519BG21</accession>
<feature type="domain" description="Flagellar hook-length control protein-like C-terminal" evidence="2">
    <location>
        <begin position="618"/>
        <end position="703"/>
    </location>
</feature>
<feature type="region of interest" description="Disordered" evidence="1">
    <location>
        <begin position="395"/>
        <end position="420"/>
    </location>
</feature>